<dbReference type="Gene3D" id="1.20.58.2180">
    <property type="match status" value="1"/>
</dbReference>
<comment type="caution">
    <text evidence="2">The sequence shown here is derived from an EMBL/GenBank/DDBJ whole genome shotgun (WGS) entry which is preliminary data.</text>
</comment>
<dbReference type="InterPro" id="IPR002491">
    <property type="entry name" value="ABC_transptr_periplasmic_BD"/>
</dbReference>
<accession>A0A2V2N348</accession>
<dbReference type="Proteomes" id="UP000245657">
    <property type="component" value="Unassembled WGS sequence"/>
</dbReference>
<dbReference type="PANTHER" id="PTHR30535">
    <property type="entry name" value="VITAMIN B12-BINDING PROTEIN"/>
    <property type="match status" value="1"/>
</dbReference>
<proteinExistence type="predicted"/>
<sequence length="357" mass="39449">MKMSGKFQVTRSSWLLTLLVCLICSIGIVTADTGTAAGSTQTVTDMTGNSVQIPATIDRVADFWNAHNEVVLMLGAGDKLVATTSLVHGMPLFNKVYPRIGTLPAPFDSTTKEVTVEDVINAKPDVAIFSDGMNKSAEKLTEVGIPSLVFYFTTFDDLKKCFLLTGTILGDGAKEKAEKYNDYLDTKLAEIKGVTSKIPEDKKLSVLHLNSLKPLQADGNKTLIDTWINVAGGTNAAGKDLSGNMKSVTIEQIQSWNPDVIIMMGTTKDKETVMNDPQWKDLKAVKDGHVYLNPKGVFYWDRYGAEEALQIQWAAKTLYPDLFKDLDIKDVLKKFYTEFFDYNLTDDDINSIMNPTE</sequence>
<evidence type="ECO:0000259" key="1">
    <source>
        <dbReference type="PROSITE" id="PS50983"/>
    </source>
</evidence>
<evidence type="ECO:0000313" key="2">
    <source>
        <dbReference type="EMBL" id="PWR69643.1"/>
    </source>
</evidence>
<protein>
    <submittedName>
        <fullName evidence="2">ABC transporter substrate-binding protein</fullName>
    </submittedName>
</protein>
<dbReference type="PROSITE" id="PS50983">
    <property type="entry name" value="FE_B12_PBP"/>
    <property type="match status" value="1"/>
</dbReference>
<dbReference type="PANTHER" id="PTHR30535:SF34">
    <property type="entry name" value="MOLYBDATE-BINDING PROTEIN MOLA"/>
    <property type="match status" value="1"/>
</dbReference>
<name>A0A2V2N348_9EURY</name>
<dbReference type="EMBL" id="QGMY01000021">
    <property type="protein sequence ID" value="PWR69643.1"/>
    <property type="molecule type" value="Genomic_DNA"/>
</dbReference>
<gene>
    <name evidence="2" type="ORF">DK846_17180</name>
</gene>
<feature type="domain" description="Fe/B12 periplasmic-binding" evidence="1">
    <location>
        <begin position="59"/>
        <end position="322"/>
    </location>
</feature>
<reference evidence="2 3" key="1">
    <citation type="submission" date="2018-05" db="EMBL/GenBank/DDBJ databases">
        <title>Draft genome of Methanospirillum lacunae Ki8-1.</title>
        <authorList>
            <person name="Dueholm M.S."/>
            <person name="Nielsen P.H."/>
            <person name="Bakmann L.F."/>
            <person name="Otzen D.E."/>
        </authorList>
    </citation>
    <scope>NUCLEOTIDE SEQUENCE [LARGE SCALE GENOMIC DNA]</scope>
    <source>
        <strain evidence="2 3">Ki8-1</strain>
    </source>
</reference>
<keyword evidence="3" id="KW-1185">Reference proteome</keyword>
<dbReference type="InterPro" id="IPR050902">
    <property type="entry name" value="ABC_Transporter_SBP"/>
</dbReference>
<evidence type="ECO:0000313" key="3">
    <source>
        <dbReference type="Proteomes" id="UP000245657"/>
    </source>
</evidence>
<organism evidence="2 3">
    <name type="scientific">Methanospirillum lacunae</name>
    <dbReference type="NCBI Taxonomy" id="668570"/>
    <lineage>
        <taxon>Archaea</taxon>
        <taxon>Methanobacteriati</taxon>
        <taxon>Methanobacteriota</taxon>
        <taxon>Stenosarchaea group</taxon>
        <taxon>Methanomicrobia</taxon>
        <taxon>Methanomicrobiales</taxon>
        <taxon>Methanospirillaceae</taxon>
        <taxon>Methanospirillum</taxon>
    </lineage>
</organism>
<dbReference type="SUPFAM" id="SSF53807">
    <property type="entry name" value="Helical backbone' metal receptor"/>
    <property type="match status" value="1"/>
</dbReference>
<dbReference type="Pfam" id="PF01497">
    <property type="entry name" value="Peripla_BP_2"/>
    <property type="match status" value="1"/>
</dbReference>
<dbReference type="Gene3D" id="3.40.50.1980">
    <property type="entry name" value="Nitrogenase molybdenum iron protein domain"/>
    <property type="match status" value="2"/>
</dbReference>
<dbReference type="CDD" id="cd01142">
    <property type="entry name" value="TroA_e"/>
    <property type="match status" value="1"/>
</dbReference>
<dbReference type="AlphaFoldDB" id="A0A2V2N348"/>